<dbReference type="SUPFAM" id="SSF81342">
    <property type="entry name" value="Transmembrane di-heme cytochromes"/>
    <property type="match status" value="1"/>
</dbReference>
<dbReference type="STRING" id="702114.A1355_21290"/>
<keyword evidence="2" id="KW-1003">Cell membrane</keyword>
<accession>A0A177P0M4</accession>
<comment type="subcellular location">
    <subcellularLocation>
        <location evidence="1">Cell membrane</location>
        <topology evidence="1">Multi-pass membrane protein</topology>
    </subcellularLocation>
</comment>
<keyword evidence="5 6" id="KW-0472">Membrane</keyword>
<evidence type="ECO:0000256" key="3">
    <source>
        <dbReference type="ARBA" id="ARBA00022692"/>
    </source>
</evidence>
<dbReference type="RefSeq" id="WP_064025714.1">
    <property type="nucleotide sequence ID" value="NZ_LUUK01000054.1"/>
</dbReference>
<evidence type="ECO:0000313" key="9">
    <source>
        <dbReference type="Proteomes" id="UP000077628"/>
    </source>
</evidence>
<reference evidence="9" key="1">
    <citation type="submission" date="2016-03" db="EMBL/GenBank/DDBJ databases">
        <authorList>
            <person name="Heylen K."/>
            <person name="De Vos P."/>
            <person name="Vekeman B."/>
        </authorList>
    </citation>
    <scope>NUCLEOTIDE SEQUENCE [LARGE SCALE GENOMIC DNA]</scope>
    <source>
        <strain evidence="9">R-45383</strain>
    </source>
</reference>
<evidence type="ECO:0000256" key="6">
    <source>
        <dbReference type="SAM" id="Phobius"/>
    </source>
</evidence>
<dbReference type="PANTHER" id="PTHR30485">
    <property type="entry name" value="NI/FE-HYDROGENASE 1 B-TYPE CYTOCHROME SUBUNIT"/>
    <property type="match status" value="1"/>
</dbReference>
<dbReference type="Proteomes" id="UP000077628">
    <property type="component" value="Unassembled WGS sequence"/>
</dbReference>
<dbReference type="GO" id="GO:0020037">
    <property type="term" value="F:heme binding"/>
    <property type="evidence" value="ECO:0007669"/>
    <property type="project" value="TreeGrafter"/>
</dbReference>
<gene>
    <name evidence="8" type="ORF">A1355_21290</name>
</gene>
<sequence>MRNAKQVVNVWDPVIRIGHWTLVLAFFTAYLTEDDLMTVHVWAGYSVAGYLLFRLAWGLIGGKYARFNRFVYSPGRVFAYLKNLAAGKPQHYIGHNPAGGAMVIALLLSLSGTALTGMKLYAVEDNKGPFAVSIGHAETSFRFIAAAKADEAKDDDEDGKSSVSADVRQREDQQSEEFWEELHEFFANSTLLLVLLHVLGVAVSSRVDKENLVKAMLTGKKDIDDTYQ</sequence>
<feature type="transmembrane region" description="Helical" evidence="6">
    <location>
        <begin position="7"/>
        <end position="30"/>
    </location>
</feature>
<dbReference type="AlphaFoldDB" id="A0A177P0M4"/>
<dbReference type="GO" id="GO:0005886">
    <property type="term" value="C:plasma membrane"/>
    <property type="evidence" value="ECO:0007669"/>
    <property type="project" value="UniProtKB-SubCell"/>
</dbReference>
<feature type="transmembrane region" description="Helical" evidence="6">
    <location>
        <begin position="98"/>
        <end position="122"/>
    </location>
</feature>
<feature type="transmembrane region" description="Helical" evidence="6">
    <location>
        <begin position="185"/>
        <end position="204"/>
    </location>
</feature>
<dbReference type="GO" id="GO:0009055">
    <property type="term" value="F:electron transfer activity"/>
    <property type="evidence" value="ECO:0007669"/>
    <property type="project" value="InterPro"/>
</dbReference>
<proteinExistence type="predicted"/>
<dbReference type="EMBL" id="LUUK01000054">
    <property type="protein sequence ID" value="OAI23828.1"/>
    <property type="molecule type" value="Genomic_DNA"/>
</dbReference>
<dbReference type="InterPro" id="IPR011577">
    <property type="entry name" value="Cyt_b561_bac/Ni-Hgenase"/>
</dbReference>
<comment type="caution">
    <text evidence="8">The sequence shown here is derived from an EMBL/GenBank/DDBJ whole genome shotgun (WGS) entry which is preliminary data.</text>
</comment>
<keyword evidence="9" id="KW-1185">Reference proteome</keyword>
<dbReference type="PANTHER" id="PTHR30485:SF2">
    <property type="entry name" value="BLL0597 PROTEIN"/>
    <property type="match status" value="1"/>
</dbReference>
<dbReference type="OrthoDB" id="196472at2"/>
<dbReference type="GO" id="GO:0022904">
    <property type="term" value="P:respiratory electron transport chain"/>
    <property type="evidence" value="ECO:0007669"/>
    <property type="project" value="InterPro"/>
</dbReference>
<keyword evidence="4 6" id="KW-1133">Transmembrane helix</keyword>
<evidence type="ECO:0000256" key="5">
    <source>
        <dbReference type="ARBA" id="ARBA00023136"/>
    </source>
</evidence>
<feature type="transmembrane region" description="Helical" evidence="6">
    <location>
        <begin position="42"/>
        <end position="60"/>
    </location>
</feature>
<name>A0A177P0M4_9GAMM</name>
<evidence type="ECO:0000256" key="2">
    <source>
        <dbReference type="ARBA" id="ARBA00022475"/>
    </source>
</evidence>
<evidence type="ECO:0000259" key="7">
    <source>
        <dbReference type="Pfam" id="PF01292"/>
    </source>
</evidence>
<feature type="domain" description="Cytochrome b561 bacterial/Ni-hydrogenase" evidence="7">
    <location>
        <begin position="10"/>
        <end position="219"/>
    </location>
</feature>
<keyword evidence="3 6" id="KW-0812">Transmembrane</keyword>
<dbReference type="InterPro" id="IPR016174">
    <property type="entry name" value="Di-haem_cyt_TM"/>
</dbReference>
<evidence type="ECO:0000256" key="4">
    <source>
        <dbReference type="ARBA" id="ARBA00022989"/>
    </source>
</evidence>
<dbReference type="Gene3D" id="1.20.950.20">
    <property type="entry name" value="Transmembrane di-heme cytochromes, Chain C"/>
    <property type="match status" value="1"/>
</dbReference>
<evidence type="ECO:0000313" key="8">
    <source>
        <dbReference type="EMBL" id="OAI23828.1"/>
    </source>
</evidence>
<dbReference type="Pfam" id="PF01292">
    <property type="entry name" value="Ni_hydr_CYTB"/>
    <property type="match status" value="1"/>
</dbReference>
<evidence type="ECO:0000256" key="1">
    <source>
        <dbReference type="ARBA" id="ARBA00004651"/>
    </source>
</evidence>
<organism evidence="8 9">
    <name type="scientific">Methylomonas koyamae</name>
    <dbReference type="NCBI Taxonomy" id="702114"/>
    <lineage>
        <taxon>Bacteria</taxon>
        <taxon>Pseudomonadati</taxon>
        <taxon>Pseudomonadota</taxon>
        <taxon>Gammaproteobacteria</taxon>
        <taxon>Methylococcales</taxon>
        <taxon>Methylococcaceae</taxon>
        <taxon>Methylomonas</taxon>
    </lineage>
</organism>
<protein>
    <submittedName>
        <fullName evidence="8">Cytochrome B</fullName>
    </submittedName>
</protein>
<dbReference type="InterPro" id="IPR051542">
    <property type="entry name" value="Hydrogenase_cytochrome"/>
</dbReference>